<organism evidence="3 4">
    <name type="scientific">Agromyces larvae</name>
    <dbReference type="NCBI Taxonomy" id="2929802"/>
    <lineage>
        <taxon>Bacteria</taxon>
        <taxon>Bacillati</taxon>
        <taxon>Actinomycetota</taxon>
        <taxon>Actinomycetes</taxon>
        <taxon>Micrococcales</taxon>
        <taxon>Microbacteriaceae</taxon>
        <taxon>Agromyces</taxon>
    </lineage>
</organism>
<gene>
    <name evidence="3" type="ORF">MTO99_04270</name>
</gene>
<accession>A0ABY4C0T4</accession>
<feature type="domain" description="Membrane protein NfeD2 N-terminal transmembrane" evidence="2">
    <location>
        <begin position="26"/>
        <end position="96"/>
    </location>
</feature>
<dbReference type="Proteomes" id="UP000832097">
    <property type="component" value="Chromosome"/>
</dbReference>
<evidence type="ECO:0000313" key="4">
    <source>
        <dbReference type="Proteomes" id="UP000832097"/>
    </source>
</evidence>
<dbReference type="InterPro" id="IPR012340">
    <property type="entry name" value="NA-bd_OB-fold"/>
</dbReference>
<feature type="transmembrane region" description="Helical" evidence="1">
    <location>
        <begin position="79"/>
        <end position="100"/>
    </location>
</feature>
<dbReference type="RefSeq" id="WP_243557250.1">
    <property type="nucleotide sequence ID" value="NZ_CP094528.1"/>
</dbReference>
<name>A0ABY4C0T4_9MICO</name>
<keyword evidence="1" id="KW-1133">Transmembrane helix</keyword>
<feature type="transmembrane region" description="Helical" evidence="1">
    <location>
        <begin position="17"/>
        <end position="39"/>
    </location>
</feature>
<reference evidence="3 4" key="1">
    <citation type="submission" date="2022-03" db="EMBL/GenBank/DDBJ databases">
        <title>Mucilaginibacter sp. isolated from the gut of Protaetia brevitarsis seulensis larvae.</title>
        <authorList>
            <person name="Won M."/>
            <person name="Kim S.-J."/>
            <person name="Kwon S.-W."/>
        </authorList>
    </citation>
    <scope>NUCLEOTIDE SEQUENCE [LARGE SCALE GENOMIC DNA]</scope>
    <source>
        <strain evidence="3 4">CFWR-12</strain>
    </source>
</reference>
<dbReference type="InterPro" id="IPR058653">
    <property type="entry name" value="NfeD2_TM"/>
</dbReference>
<dbReference type="Pfam" id="PF25842">
    <property type="entry name" value="NfeD_TM"/>
    <property type="match status" value="1"/>
</dbReference>
<evidence type="ECO:0000256" key="1">
    <source>
        <dbReference type="SAM" id="Phobius"/>
    </source>
</evidence>
<proteinExistence type="predicted"/>
<sequence length="172" mass="17510">MSAPPGRFALPESDPPVLLPFLIVGGLGLVLLVISLVLGDVLDHLDVGDGFLSGTALSVGLVVFGASGMLTASFGWDLVWAYVLAVALALVAYLVSLLAIRSLTRSSDGVPASAVGLAGVTTAPVGPSGGEVSLDGPGELERRLAFSDQEIESGVRIRVVEHDGARVKVVPA</sequence>
<dbReference type="EMBL" id="CP094528">
    <property type="protein sequence ID" value="UOE45003.1"/>
    <property type="molecule type" value="Genomic_DNA"/>
</dbReference>
<dbReference type="Gene3D" id="2.40.50.140">
    <property type="entry name" value="Nucleic acid-binding proteins"/>
    <property type="match status" value="1"/>
</dbReference>
<evidence type="ECO:0000259" key="2">
    <source>
        <dbReference type="Pfam" id="PF25842"/>
    </source>
</evidence>
<protein>
    <submittedName>
        <fullName evidence="3">NfeD family protein</fullName>
    </submittedName>
</protein>
<keyword evidence="4" id="KW-1185">Reference proteome</keyword>
<feature type="transmembrane region" description="Helical" evidence="1">
    <location>
        <begin position="51"/>
        <end position="73"/>
    </location>
</feature>
<evidence type="ECO:0000313" key="3">
    <source>
        <dbReference type="EMBL" id="UOE45003.1"/>
    </source>
</evidence>
<keyword evidence="1" id="KW-0812">Transmembrane</keyword>
<keyword evidence="1" id="KW-0472">Membrane</keyword>